<reference evidence="1 2" key="1">
    <citation type="journal article" date="2020" name="Cell">
        <title>Large-Scale Comparative Analyses of Tick Genomes Elucidate Their Genetic Diversity and Vector Capacities.</title>
        <authorList>
            <consortium name="Tick Genome and Microbiome Consortium (TIGMIC)"/>
            <person name="Jia N."/>
            <person name="Wang J."/>
            <person name="Shi W."/>
            <person name="Du L."/>
            <person name="Sun Y."/>
            <person name="Zhan W."/>
            <person name="Jiang J.F."/>
            <person name="Wang Q."/>
            <person name="Zhang B."/>
            <person name="Ji P."/>
            <person name="Bell-Sakyi L."/>
            <person name="Cui X.M."/>
            <person name="Yuan T.T."/>
            <person name="Jiang B.G."/>
            <person name="Yang W.F."/>
            <person name="Lam T.T."/>
            <person name="Chang Q.C."/>
            <person name="Ding S.J."/>
            <person name="Wang X.J."/>
            <person name="Zhu J.G."/>
            <person name="Ruan X.D."/>
            <person name="Zhao L."/>
            <person name="Wei J.T."/>
            <person name="Ye R.Z."/>
            <person name="Que T.C."/>
            <person name="Du C.H."/>
            <person name="Zhou Y.H."/>
            <person name="Cheng J.X."/>
            <person name="Dai P.F."/>
            <person name="Guo W.B."/>
            <person name="Han X.H."/>
            <person name="Huang E.J."/>
            <person name="Li L.F."/>
            <person name="Wei W."/>
            <person name="Gao Y.C."/>
            <person name="Liu J.Z."/>
            <person name="Shao H.Z."/>
            <person name="Wang X."/>
            <person name="Wang C.C."/>
            <person name="Yang T.C."/>
            <person name="Huo Q.B."/>
            <person name="Li W."/>
            <person name="Chen H.Y."/>
            <person name="Chen S.E."/>
            <person name="Zhou L.G."/>
            <person name="Ni X.B."/>
            <person name="Tian J.H."/>
            <person name="Sheng Y."/>
            <person name="Liu T."/>
            <person name="Pan Y.S."/>
            <person name="Xia L.Y."/>
            <person name="Li J."/>
            <person name="Zhao F."/>
            <person name="Cao W.C."/>
        </authorList>
    </citation>
    <scope>NUCLEOTIDE SEQUENCE [LARGE SCALE GENOMIC DNA]</scope>
    <source>
        <strain evidence="1">Iper-2018</strain>
    </source>
</reference>
<evidence type="ECO:0000313" key="1">
    <source>
        <dbReference type="EMBL" id="KAG0416774.1"/>
    </source>
</evidence>
<dbReference type="EMBL" id="JABSTQ010010921">
    <property type="protein sequence ID" value="KAG0416774.1"/>
    <property type="molecule type" value="Genomic_DNA"/>
</dbReference>
<comment type="caution">
    <text evidence="1">The sequence shown here is derived from an EMBL/GenBank/DDBJ whole genome shotgun (WGS) entry which is preliminary data.</text>
</comment>
<accession>A0AC60PBN3</accession>
<evidence type="ECO:0000313" key="2">
    <source>
        <dbReference type="Proteomes" id="UP000805193"/>
    </source>
</evidence>
<organism evidence="1 2">
    <name type="scientific">Ixodes persulcatus</name>
    <name type="common">Taiga tick</name>
    <dbReference type="NCBI Taxonomy" id="34615"/>
    <lineage>
        <taxon>Eukaryota</taxon>
        <taxon>Metazoa</taxon>
        <taxon>Ecdysozoa</taxon>
        <taxon>Arthropoda</taxon>
        <taxon>Chelicerata</taxon>
        <taxon>Arachnida</taxon>
        <taxon>Acari</taxon>
        <taxon>Parasitiformes</taxon>
        <taxon>Ixodida</taxon>
        <taxon>Ixodoidea</taxon>
        <taxon>Ixodidae</taxon>
        <taxon>Ixodinae</taxon>
        <taxon>Ixodes</taxon>
    </lineage>
</organism>
<dbReference type="Proteomes" id="UP000805193">
    <property type="component" value="Unassembled WGS sequence"/>
</dbReference>
<name>A0AC60PBN3_IXOPE</name>
<proteinExistence type="predicted"/>
<keyword evidence="2" id="KW-1185">Reference proteome</keyword>
<feature type="non-terminal residue" evidence="1">
    <location>
        <position position="1"/>
    </location>
</feature>
<gene>
    <name evidence="1" type="ORF">HPB47_006138</name>
</gene>
<sequence>RSADATGSEGQSTKLLSLWRKRTCGATAAPASEGTSVRPASSRRRRRHATRLCRDDWAKLREGFNERPSLSRTWIVCNAMLSKSKGGHTAQNLALAQGKDEPQEFKNKESKVDFTPWGMEAAIERRNERSAEVLDGIRNSTRQTLPEAAKRSKLKLINDAWYEGNNPHGWKKYWVCPIPKPGKKPQRREVLHPAQTRCRKSLGTPDSLVLIRECLANQPILCHRQIPLAVDVIKAFDSLAHAKVIDTAHKLGVQGRLLDFVKSFLSGRIYLVKTGRHRCSAEKTNEIVVPQGAVLSPKLFNLAMAPLLWWLVVVPDLAFTVHADDITMRIMKNDNVLLTDKTMQRALDTVNFLEKAGLRPTPGKARYMVFVKEWDKVNADLRFDGQKIDTVAERSNLGDERPLARRPDRQDLADAGTP</sequence>
<protein>
    <submittedName>
        <fullName evidence="1">Uncharacterized protein</fullName>
    </submittedName>
</protein>